<dbReference type="EMBL" id="JALLAZ020001724">
    <property type="protein sequence ID" value="KAL3766702.1"/>
    <property type="molecule type" value="Genomic_DNA"/>
</dbReference>
<dbReference type="PANTHER" id="PTHR13554:SF10">
    <property type="entry name" value="26S PROTEASOME NON-ATPASE REGULATORY SUBUNIT 5"/>
    <property type="match status" value="1"/>
</dbReference>
<accession>A0ABD3MWR8</accession>
<comment type="caution">
    <text evidence="1">The sequence shown here is derived from an EMBL/GenBank/DDBJ whole genome shotgun (WGS) entry which is preliminary data.</text>
</comment>
<dbReference type="Pfam" id="PF10508">
    <property type="entry name" value="Proteasom_PSMB"/>
    <property type="match status" value="1"/>
</dbReference>
<dbReference type="PANTHER" id="PTHR13554">
    <property type="entry name" value="26S PROTEASOME NON-ATPASE REGULATORY SUBUNIT 5-RELATED"/>
    <property type="match status" value="1"/>
</dbReference>
<sequence>MTSTNISSDDDVERALRSLFSSLSMEKTSSPAGASSDAVATIRALHEKLEGPSGVVRYLLPRLWMPAVAADGRPPDRAVRGDDALSILSILVECRPAEYMAITASAVRRDIERDFSATPGVGSDDADEGKEASDALLLALSKLLIGPNSDDQVGVATDAHSSLLALCRWDWGKHHDGIIAKRVLSTIDMLWSHLQQLGKGEKLKSSTSQMRIATLMIDISLLGGKEMSWALSSGIIDKLLHIALDHPNDDPLLQLSALDQLERLTTQDNVNEARADFLLGHDVLRRGLLYLVGRRGDLSKDPNEDDEWEEMDPINGGAALRLLTEICRVGVLLSASVSERIWGKFQILLRNFQKALHNFHPQGELETLSYIHAVSSLVGSCAAVASSASLATDVATTILNDSTLLHEWLSLHCRVSQPKLKSTVLCSLSQVMEPSMWQVSSKSQSNNALRPSDSIVLQLYQAFSHANYERDSTELILASAKSPFVEERLGAYDILRALVMRSVGLRLLLLYDDGIGKGSGSSFLEWILNQDLEYTVEGKKAKYLIAESMLSCNGDVIGGLLPARALRQMEEWVRGGPNFVTKVPRDMVTE</sequence>
<dbReference type="InterPro" id="IPR019538">
    <property type="entry name" value="PSMD5"/>
</dbReference>
<evidence type="ECO:0000313" key="1">
    <source>
        <dbReference type="EMBL" id="KAL3766702.1"/>
    </source>
</evidence>
<gene>
    <name evidence="1" type="ORF">ACHAW5_006960</name>
</gene>
<reference evidence="1 2" key="1">
    <citation type="submission" date="2024-10" db="EMBL/GenBank/DDBJ databases">
        <title>Updated reference genomes for cyclostephanoid diatoms.</title>
        <authorList>
            <person name="Roberts W.R."/>
            <person name="Alverson A.J."/>
        </authorList>
    </citation>
    <scope>NUCLEOTIDE SEQUENCE [LARGE SCALE GENOMIC DNA]</scope>
    <source>
        <strain evidence="1 2">AJA276-08</strain>
    </source>
</reference>
<protein>
    <submittedName>
        <fullName evidence="1">Uncharacterized protein</fullName>
    </submittedName>
</protein>
<keyword evidence="2" id="KW-1185">Reference proteome</keyword>
<organism evidence="1 2">
    <name type="scientific">Stephanodiscus triporus</name>
    <dbReference type="NCBI Taxonomy" id="2934178"/>
    <lineage>
        <taxon>Eukaryota</taxon>
        <taxon>Sar</taxon>
        <taxon>Stramenopiles</taxon>
        <taxon>Ochrophyta</taxon>
        <taxon>Bacillariophyta</taxon>
        <taxon>Coscinodiscophyceae</taxon>
        <taxon>Thalassiosirophycidae</taxon>
        <taxon>Stephanodiscales</taxon>
        <taxon>Stephanodiscaceae</taxon>
        <taxon>Stephanodiscus</taxon>
    </lineage>
</organism>
<dbReference type="AlphaFoldDB" id="A0ABD3MWR8"/>
<evidence type="ECO:0000313" key="2">
    <source>
        <dbReference type="Proteomes" id="UP001530315"/>
    </source>
</evidence>
<dbReference type="Proteomes" id="UP001530315">
    <property type="component" value="Unassembled WGS sequence"/>
</dbReference>
<name>A0ABD3MWR8_9STRA</name>
<proteinExistence type="predicted"/>